<gene>
    <name evidence="5" type="ORF">OG517_17385</name>
</gene>
<evidence type="ECO:0000313" key="6">
    <source>
        <dbReference type="Proteomes" id="UP001432039"/>
    </source>
</evidence>
<evidence type="ECO:0000259" key="3">
    <source>
        <dbReference type="Pfam" id="PF13828"/>
    </source>
</evidence>
<feature type="compositionally biased region" description="Pro residues" evidence="1">
    <location>
        <begin position="1"/>
        <end position="16"/>
    </location>
</feature>
<proteinExistence type="predicted"/>
<feature type="compositionally biased region" description="Pro residues" evidence="1">
    <location>
        <begin position="25"/>
        <end position="40"/>
    </location>
</feature>
<dbReference type="RefSeq" id="WP_328962138.1">
    <property type="nucleotide sequence ID" value="NZ_CP108090.1"/>
</dbReference>
<name>A0ABZ1TB23_STRVG</name>
<keyword evidence="2" id="KW-0812">Transmembrane</keyword>
<protein>
    <submittedName>
        <fullName evidence="5">Septum formation family protein</fullName>
    </submittedName>
</protein>
<organism evidence="5 6">
    <name type="scientific">Streptomyces virginiae</name>
    <name type="common">Streptomyces cinnamonensis</name>
    <dbReference type="NCBI Taxonomy" id="1961"/>
    <lineage>
        <taxon>Bacteria</taxon>
        <taxon>Bacillati</taxon>
        <taxon>Actinomycetota</taxon>
        <taxon>Actinomycetes</taxon>
        <taxon>Kitasatosporales</taxon>
        <taxon>Streptomycetaceae</taxon>
        <taxon>Streptomyces</taxon>
    </lineage>
</organism>
<evidence type="ECO:0000256" key="1">
    <source>
        <dbReference type="SAM" id="MobiDB-lite"/>
    </source>
</evidence>
<feature type="domain" description="DUF4190" evidence="3">
    <location>
        <begin position="49"/>
        <end position="102"/>
    </location>
</feature>
<keyword evidence="6" id="KW-1185">Reference proteome</keyword>
<feature type="region of interest" description="Disordered" evidence="1">
    <location>
        <begin position="116"/>
        <end position="144"/>
    </location>
</feature>
<feature type="domain" description="Septum formation-related" evidence="4">
    <location>
        <begin position="171"/>
        <end position="254"/>
    </location>
</feature>
<reference evidence="5" key="1">
    <citation type="submission" date="2022-10" db="EMBL/GenBank/DDBJ databases">
        <title>The complete genomes of actinobacterial strains from the NBC collection.</title>
        <authorList>
            <person name="Joergensen T.S."/>
            <person name="Alvarez Arevalo M."/>
            <person name="Sterndorff E.B."/>
            <person name="Faurdal D."/>
            <person name="Vuksanovic O."/>
            <person name="Mourched A.-S."/>
            <person name="Charusanti P."/>
            <person name="Shaw S."/>
            <person name="Blin K."/>
            <person name="Weber T."/>
        </authorList>
    </citation>
    <scope>NUCLEOTIDE SEQUENCE</scope>
    <source>
        <strain evidence="5">NBC_00248</strain>
    </source>
</reference>
<evidence type="ECO:0000256" key="2">
    <source>
        <dbReference type="SAM" id="Phobius"/>
    </source>
</evidence>
<accession>A0ABZ1TB23</accession>
<dbReference type="EMBL" id="CP108090">
    <property type="protein sequence ID" value="WUQ13064.1"/>
    <property type="molecule type" value="Genomic_DNA"/>
</dbReference>
<dbReference type="Pfam" id="PF13828">
    <property type="entry name" value="DUF4190"/>
    <property type="match status" value="1"/>
</dbReference>
<feature type="compositionally biased region" description="Low complexity" evidence="1">
    <location>
        <begin position="125"/>
        <end position="142"/>
    </location>
</feature>
<feature type="transmembrane region" description="Helical" evidence="2">
    <location>
        <begin position="86"/>
        <end position="110"/>
    </location>
</feature>
<dbReference type="Proteomes" id="UP001432039">
    <property type="component" value="Chromosome"/>
</dbReference>
<feature type="transmembrane region" description="Helical" evidence="2">
    <location>
        <begin position="49"/>
        <end position="74"/>
    </location>
</feature>
<dbReference type="Pfam" id="PF13845">
    <property type="entry name" value="Septum_form"/>
    <property type="match status" value="1"/>
</dbReference>
<dbReference type="InterPro" id="IPR025241">
    <property type="entry name" value="DUF4190"/>
</dbReference>
<dbReference type="InterPro" id="IPR026004">
    <property type="entry name" value="Septum_form"/>
</dbReference>
<sequence>MSIPPQPPSSPGPYGRPGPYGQPGQPVPPPYGGAPQGWYPPQPQKTNTLAIVGFVMALVCGIPLVPIILGIIALSQIKSRGEKGKGLAIAAIVIHSLVIVFYGTFLILGLTGSLDDDAPTKRDTTGQVTGPTATAPAATRPASSGLTEIRKGDCFNTKDDLAQYGDEGGTQAARSVTIVPCAQPHKGEAYAVFKLDAGTYPGNEKVTKSAEEKCSGNALTSYVGDNPKVSEKLEVYYYYPQAASWLLGDREVTCFVGDPNGPSTGSIRAAGS</sequence>
<keyword evidence="2" id="KW-0472">Membrane</keyword>
<feature type="region of interest" description="Disordered" evidence="1">
    <location>
        <begin position="1"/>
        <end position="40"/>
    </location>
</feature>
<evidence type="ECO:0000313" key="5">
    <source>
        <dbReference type="EMBL" id="WUQ13064.1"/>
    </source>
</evidence>
<keyword evidence="2" id="KW-1133">Transmembrane helix</keyword>
<evidence type="ECO:0000259" key="4">
    <source>
        <dbReference type="Pfam" id="PF13845"/>
    </source>
</evidence>